<organism evidence="2 3">
    <name type="scientific">Actinacidiphila oryziradicis</name>
    <dbReference type="NCBI Taxonomy" id="2571141"/>
    <lineage>
        <taxon>Bacteria</taxon>
        <taxon>Bacillati</taxon>
        <taxon>Actinomycetota</taxon>
        <taxon>Actinomycetes</taxon>
        <taxon>Kitasatosporales</taxon>
        <taxon>Streptomycetaceae</taxon>
        <taxon>Actinacidiphila</taxon>
    </lineage>
</organism>
<protein>
    <submittedName>
        <fullName evidence="2">Uncharacterized protein</fullName>
    </submittedName>
</protein>
<gene>
    <name evidence="2" type="ORF">FCI23_29660</name>
</gene>
<dbReference type="RefSeq" id="WP_136727013.1">
    <property type="nucleotide sequence ID" value="NZ_SUMC01000033.1"/>
</dbReference>
<name>A0A4U0SFI6_9ACTN</name>
<evidence type="ECO:0000313" key="3">
    <source>
        <dbReference type="Proteomes" id="UP000305778"/>
    </source>
</evidence>
<comment type="caution">
    <text evidence="2">The sequence shown here is derived from an EMBL/GenBank/DDBJ whole genome shotgun (WGS) entry which is preliminary data.</text>
</comment>
<dbReference type="Proteomes" id="UP000305778">
    <property type="component" value="Unassembled WGS sequence"/>
</dbReference>
<evidence type="ECO:0000256" key="1">
    <source>
        <dbReference type="SAM" id="MobiDB-lite"/>
    </source>
</evidence>
<sequence length="72" mass="7932">MTNRSPIAPGHRPRCGRTARTDDEQHHGACAMPQTDDLDRCPDDNYPMPGRLPSTDRLTPGRTPPSIHEGSL</sequence>
<evidence type="ECO:0000313" key="2">
    <source>
        <dbReference type="EMBL" id="TKA08236.1"/>
    </source>
</evidence>
<accession>A0A4U0SFI6</accession>
<dbReference type="AlphaFoldDB" id="A0A4U0SFI6"/>
<dbReference type="EMBL" id="SUMC01000033">
    <property type="protein sequence ID" value="TKA08236.1"/>
    <property type="molecule type" value="Genomic_DNA"/>
</dbReference>
<feature type="region of interest" description="Disordered" evidence="1">
    <location>
        <begin position="1"/>
        <end position="72"/>
    </location>
</feature>
<proteinExistence type="predicted"/>
<reference evidence="2 3" key="1">
    <citation type="submission" date="2019-04" db="EMBL/GenBank/DDBJ databases">
        <title>Streptomyces oryziradicis sp. nov., a novel actinomycete isolated from rhizosphere soil of rice (Oryza sativa L.).</title>
        <authorList>
            <person name="Li C."/>
        </authorList>
    </citation>
    <scope>NUCLEOTIDE SEQUENCE [LARGE SCALE GENOMIC DNA]</scope>
    <source>
        <strain evidence="2 3">NEAU-C40</strain>
    </source>
</reference>
<keyword evidence="3" id="KW-1185">Reference proteome</keyword>